<feature type="transmembrane region" description="Helical" evidence="1">
    <location>
        <begin position="399"/>
        <end position="417"/>
    </location>
</feature>
<dbReference type="Proteomes" id="UP001218170">
    <property type="component" value="Unassembled WGS sequence"/>
</dbReference>
<feature type="transmembrane region" description="Helical" evidence="1">
    <location>
        <begin position="472"/>
        <end position="494"/>
    </location>
</feature>
<feature type="transmembrane region" description="Helical" evidence="1">
    <location>
        <begin position="92"/>
        <end position="112"/>
    </location>
</feature>
<reference evidence="2 3" key="1">
    <citation type="submission" date="2023-02" db="EMBL/GenBank/DDBJ databases">
        <title>Study of novel species of the Microbacterium genus.</title>
        <authorList>
            <person name="Arroyo-Herrera I."/>
            <person name="Roman-Ponce B."/>
            <person name="Vasquez-Murrieta M.S."/>
        </authorList>
    </citation>
    <scope>NUCLEOTIDE SEQUENCE [LARGE SCALE GENOMIC DNA]</scope>
    <source>
        <strain evidence="2 3">NE1TT3</strain>
    </source>
</reference>
<feature type="transmembrane region" description="Helical" evidence="1">
    <location>
        <begin position="6"/>
        <end position="27"/>
    </location>
</feature>
<protein>
    <submittedName>
        <fullName evidence="2">Uncharacterized protein</fullName>
    </submittedName>
</protein>
<feature type="transmembrane region" description="Helical" evidence="1">
    <location>
        <begin position="374"/>
        <end position="392"/>
    </location>
</feature>
<feature type="transmembrane region" description="Helical" evidence="1">
    <location>
        <begin position="275"/>
        <end position="291"/>
    </location>
</feature>
<evidence type="ECO:0000256" key="1">
    <source>
        <dbReference type="SAM" id="Phobius"/>
    </source>
</evidence>
<sequence>MTWVPLILPFVVGTLIIFIPGMVILAFSGAPAKLWGLSPALGVGVIAGSGIVWGVFGWNWGPLAVLITTVAAAAAAWALSRRTPGITRLARLLPRYIIPLALVGGLGVLAFWRLYMSVVPGPDAIGQLQDTMFHIDVVRYILENQDGSSAHTGYMDGSANASGFYPAGWHATAALLVQLTGVSIPVAATALSAVLTVVVFPLSSITLAVTVFGASRTLVVSVGVAAQLFGAFPWRFLSWGQLYSNLMAMSLLPAVIAAIILTIRMWRGSTVGMKVLQVELLAIALAGVALAQPNTVFALGIIGYLFLLNAILTAGLTVRATALRAALLTVVLAVGWTGLYVAPFMQRTVTWVWNSFETPAQAFGEATSLGFNGGQGQFVLAAITIAGALLVLRRRPDAAWLPASAAAFGVFYILAAGSEGRIRDFLTGFWYHDSYRLAALVAMLGVPLAGLLAAHVLRIVAAAMRSRMGTNAPYVAGAIALVLAAISLASPAMAQQREWVRLSFATDDAWMLSPAERDFLGQVAETVPEDAVIANNPYDGSGLAYGLYGTDVLFPAMDGNWLGERDPTKKEISSGLTTTDFDAEVCSAVDQLGVDYLLQLDDRWYSDGGTLPEWSGLRVSGDQAGFEPILQDGDMALFRITGCD</sequence>
<feature type="transmembrane region" description="Helical" evidence="1">
    <location>
        <begin position="34"/>
        <end position="56"/>
    </location>
</feature>
<keyword evidence="1" id="KW-0812">Transmembrane</keyword>
<feature type="transmembrane region" description="Helical" evidence="1">
    <location>
        <begin position="297"/>
        <end position="318"/>
    </location>
</feature>
<keyword evidence="1" id="KW-1133">Transmembrane helix</keyword>
<keyword evidence="1" id="KW-0472">Membrane</keyword>
<feature type="transmembrane region" description="Helical" evidence="1">
    <location>
        <begin position="437"/>
        <end position="460"/>
    </location>
</feature>
<dbReference type="InterPro" id="IPR046671">
    <property type="entry name" value="DUF6541"/>
</dbReference>
<feature type="transmembrane region" description="Helical" evidence="1">
    <location>
        <begin position="325"/>
        <end position="345"/>
    </location>
</feature>
<feature type="transmembrane region" description="Helical" evidence="1">
    <location>
        <begin position="62"/>
        <end position="80"/>
    </location>
</feature>
<keyword evidence="3" id="KW-1185">Reference proteome</keyword>
<evidence type="ECO:0000313" key="2">
    <source>
        <dbReference type="EMBL" id="MDD7962154.1"/>
    </source>
</evidence>
<dbReference type="RefSeq" id="WP_274264347.1">
    <property type="nucleotide sequence ID" value="NZ_JAQZCI010000002.1"/>
</dbReference>
<feature type="transmembrane region" description="Helical" evidence="1">
    <location>
        <begin position="186"/>
        <end position="211"/>
    </location>
</feature>
<organism evidence="2 3">
    <name type="scientific">Microbacterium thalli</name>
    <dbReference type="NCBI Taxonomy" id="3027921"/>
    <lineage>
        <taxon>Bacteria</taxon>
        <taxon>Bacillati</taxon>
        <taxon>Actinomycetota</taxon>
        <taxon>Actinomycetes</taxon>
        <taxon>Micrococcales</taxon>
        <taxon>Microbacteriaceae</taxon>
        <taxon>Microbacterium</taxon>
    </lineage>
</organism>
<accession>A0ABT5SH58</accession>
<proteinExistence type="predicted"/>
<feature type="transmembrane region" description="Helical" evidence="1">
    <location>
        <begin position="242"/>
        <end position="263"/>
    </location>
</feature>
<dbReference type="EMBL" id="JAQZCI010000002">
    <property type="protein sequence ID" value="MDD7962154.1"/>
    <property type="molecule type" value="Genomic_DNA"/>
</dbReference>
<feature type="transmembrane region" description="Helical" evidence="1">
    <location>
        <begin position="218"/>
        <end position="236"/>
    </location>
</feature>
<evidence type="ECO:0000313" key="3">
    <source>
        <dbReference type="Proteomes" id="UP001218170"/>
    </source>
</evidence>
<comment type="caution">
    <text evidence="2">The sequence shown here is derived from an EMBL/GenBank/DDBJ whole genome shotgun (WGS) entry which is preliminary data.</text>
</comment>
<name>A0ABT5SH58_9MICO</name>
<gene>
    <name evidence="2" type="ORF">PUW80_07300</name>
</gene>
<dbReference type="Pfam" id="PF20176">
    <property type="entry name" value="DUF6541"/>
    <property type="match status" value="1"/>
</dbReference>